<feature type="transmembrane region" description="Helical" evidence="1">
    <location>
        <begin position="424"/>
        <end position="445"/>
    </location>
</feature>
<dbReference type="EMBL" id="JACJVQ010000007">
    <property type="protein sequence ID" value="MBB6634689.1"/>
    <property type="molecule type" value="Genomic_DNA"/>
</dbReference>
<feature type="transmembrane region" description="Helical" evidence="1">
    <location>
        <begin position="399"/>
        <end position="418"/>
    </location>
</feature>
<feature type="transmembrane region" description="Helical" evidence="1">
    <location>
        <begin position="162"/>
        <end position="183"/>
    </location>
</feature>
<protein>
    <submittedName>
        <fullName evidence="2">Exopolysaccharide Pel transporter PelG</fullName>
    </submittedName>
</protein>
<feature type="transmembrane region" description="Helical" evidence="1">
    <location>
        <begin position="236"/>
        <end position="256"/>
    </location>
</feature>
<evidence type="ECO:0000256" key="1">
    <source>
        <dbReference type="SAM" id="Phobius"/>
    </source>
</evidence>
<dbReference type="AlphaFoldDB" id="A0A841SUK8"/>
<dbReference type="Proteomes" id="UP000535838">
    <property type="component" value="Unassembled WGS sequence"/>
</dbReference>
<feature type="transmembrane region" description="Helical" evidence="1">
    <location>
        <begin position="104"/>
        <end position="128"/>
    </location>
</feature>
<accession>A0A841SUK8</accession>
<dbReference type="RefSeq" id="WP_185119917.1">
    <property type="nucleotide sequence ID" value="NZ_JACJVQ010000007.1"/>
</dbReference>
<keyword evidence="3" id="KW-1185">Reference proteome</keyword>
<reference evidence="2 3" key="1">
    <citation type="submission" date="2020-08" db="EMBL/GenBank/DDBJ databases">
        <title>Cohnella phylogeny.</title>
        <authorList>
            <person name="Dunlap C."/>
        </authorList>
    </citation>
    <scope>NUCLEOTIDE SEQUENCE [LARGE SCALE GENOMIC DNA]</scope>
    <source>
        <strain evidence="2 3">DSM 25241</strain>
    </source>
</reference>
<feature type="transmembrane region" description="Helical" evidence="1">
    <location>
        <begin position="61"/>
        <end position="84"/>
    </location>
</feature>
<keyword evidence="1" id="KW-1133">Transmembrane helix</keyword>
<gene>
    <name evidence="2" type="primary">pelG</name>
    <name evidence="2" type="ORF">H7B67_11260</name>
</gene>
<keyword evidence="1" id="KW-0472">Membrane</keyword>
<sequence length="478" mass="53478">MAGIGFELKKLFDKSGLVNKARAFAYSSVVTIGPMLSCIVLVSIIQALLLETNVGFTDRELFMACVVYAFTFSYIVSNIMNLFVTRTVSDFLYLGYKHALLPSFYGSLTVNAVIGGVPALVFLAFVPIPLEVKAPLFLLYMLLLTIWSETVFISAMKNFRMIGYSFIIGAAVALGGVLALLYLAEIRSIPFILGAVDLGFAVTAAMLLVQIERFFRTDKAVSPFTFLAYIRKYPSLIATGTIGALGLYAHQFVQWFGPHGSMIGESFRMAPAYDIAVFYAFLSVVPTMVMFVVALETAFYPKFRSYYQAVLEQGSIADIERAKKEMFQVVLQQLTMIMGIQLFFSIISVALGIRFLPYIGFTSAQIDTFNILVMGFYAYMITSVLLLLLLYFDDRKGTLVLQCAFLAFNTVLTGFSVYLGDMGFSFFIAAFVTLLLTILRLVYLFRNLNYYTFSAQPLIAKEYDNKYTRILKRSAQEL</sequence>
<evidence type="ECO:0000313" key="2">
    <source>
        <dbReference type="EMBL" id="MBB6634689.1"/>
    </source>
</evidence>
<name>A0A841SUK8_9BACL</name>
<keyword evidence="1" id="KW-0812">Transmembrane</keyword>
<feature type="transmembrane region" description="Helical" evidence="1">
    <location>
        <begin position="371"/>
        <end position="392"/>
    </location>
</feature>
<comment type="caution">
    <text evidence="2">The sequence shown here is derived from an EMBL/GenBank/DDBJ whole genome shotgun (WGS) entry which is preliminary data.</text>
</comment>
<feature type="transmembrane region" description="Helical" evidence="1">
    <location>
        <begin position="334"/>
        <end position="359"/>
    </location>
</feature>
<feature type="transmembrane region" description="Helical" evidence="1">
    <location>
        <begin position="276"/>
        <end position="295"/>
    </location>
</feature>
<evidence type="ECO:0000313" key="3">
    <source>
        <dbReference type="Proteomes" id="UP000535838"/>
    </source>
</evidence>
<feature type="transmembrane region" description="Helical" evidence="1">
    <location>
        <begin position="134"/>
        <end position="155"/>
    </location>
</feature>
<feature type="transmembrane region" description="Helical" evidence="1">
    <location>
        <begin position="24"/>
        <end position="49"/>
    </location>
</feature>
<proteinExistence type="predicted"/>
<feature type="transmembrane region" description="Helical" evidence="1">
    <location>
        <begin position="189"/>
        <end position="209"/>
    </location>
</feature>
<dbReference type="Pfam" id="PF16933">
    <property type="entry name" value="PelG"/>
    <property type="match status" value="1"/>
</dbReference>
<organism evidence="2 3">
    <name type="scientific">Cohnella thailandensis</name>
    <dbReference type="NCBI Taxonomy" id="557557"/>
    <lineage>
        <taxon>Bacteria</taxon>
        <taxon>Bacillati</taxon>
        <taxon>Bacillota</taxon>
        <taxon>Bacilli</taxon>
        <taxon>Bacillales</taxon>
        <taxon>Paenibacillaceae</taxon>
        <taxon>Cohnella</taxon>
    </lineage>
</organism>
<dbReference type="InterPro" id="IPR031617">
    <property type="entry name" value="PelG"/>
</dbReference>